<reference evidence="2 3" key="1">
    <citation type="submission" date="2021-06" db="EMBL/GenBank/DDBJ databases">
        <title>A haploid diamondback moth (Plutella xylostella L.) genome assembly resolves 31 chromosomes and identifies a diamide resistance mutation.</title>
        <authorList>
            <person name="Ward C.M."/>
            <person name="Perry K.D."/>
            <person name="Baker G."/>
            <person name="Powis K."/>
            <person name="Heckel D.G."/>
            <person name="Baxter S.W."/>
        </authorList>
    </citation>
    <scope>NUCLEOTIDE SEQUENCE [LARGE SCALE GENOMIC DNA]</scope>
    <source>
        <strain evidence="2 3">LV</strain>
        <tissue evidence="2">Single pupa</tissue>
    </source>
</reference>
<keyword evidence="3" id="KW-1185">Reference proteome</keyword>
<evidence type="ECO:0000313" key="2">
    <source>
        <dbReference type="EMBL" id="KAG7295656.1"/>
    </source>
</evidence>
<name>A0ABQ7PRP7_PLUXY</name>
<organism evidence="2 3">
    <name type="scientific">Plutella xylostella</name>
    <name type="common">Diamondback moth</name>
    <name type="synonym">Plutella maculipennis</name>
    <dbReference type="NCBI Taxonomy" id="51655"/>
    <lineage>
        <taxon>Eukaryota</taxon>
        <taxon>Metazoa</taxon>
        <taxon>Ecdysozoa</taxon>
        <taxon>Arthropoda</taxon>
        <taxon>Hexapoda</taxon>
        <taxon>Insecta</taxon>
        <taxon>Pterygota</taxon>
        <taxon>Neoptera</taxon>
        <taxon>Endopterygota</taxon>
        <taxon>Lepidoptera</taxon>
        <taxon>Glossata</taxon>
        <taxon>Ditrysia</taxon>
        <taxon>Yponomeutoidea</taxon>
        <taxon>Plutellidae</taxon>
        <taxon>Plutella</taxon>
    </lineage>
</organism>
<feature type="region of interest" description="Disordered" evidence="1">
    <location>
        <begin position="123"/>
        <end position="160"/>
    </location>
</feature>
<comment type="caution">
    <text evidence="2">The sequence shown here is derived from an EMBL/GenBank/DDBJ whole genome shotgun (WGS) entry which is preliminary data.</text>
</comment>
<protein>
    <submittedName>
        <fullName evidence="2">Uncharacterized protein</fullName>
    </submittedName>
</protein>
<accession>A0ABQ7PRP7</accession>
<feature type="region of interest" description="Disordered" evidence="1">
    <location>
        <begin position="57"/>
        <end position="91"/>
    </location>
</feature>
<evidence type="ECO:0000256" key="1">
    <source>
        <dbReference type="SAM" id="MobiDB-lite"/>
    </source>
</evidence>
<gene>
    <name evidence="2" type="ORF">JYU34_021937</name>
</gene>
<dbReference type="Proteomes" id="UP000823941">
    <property type="component" value="Chromosome 30"/>
</dbReference>
<dbReference type="EMBL" id="JAHIBW010000030">
    <property type="protein sequence ID" value="KAG7295656.1"/>
    <property type="molecule type" value="Genomic_DNA"/>
</dbReference>
<evidence type="ECO:0000313" key="3">
    <source>
        <dbReference type="Proteomes" id="UP000823941"/>
    </source>
</evidence>
<feature type="compositionally biased region" description="Basic and acidic residues" evidence="1">
    <location>
        <begin position="139"/>
        <end position="156"/>
    </location>
</feature>
<proteinExistence type="predicted"/>
<sequence>MSTSALQFFLHRDVYEVQEDKPSNTIRFVNPRSDNPVVREITYYHLVETPYDAAIGGHKQIGSSSSSEEATERPATNGHGYPFLDLMPEDDDDVTISETSKELGENESSDEIVSADDFIAADEVTKTPEVDQNQPTSDESTKDKSEKSEDDIKSEVPADEETIEDIILAVIEEDKNNTEIESVVPIVTVEEESKAETPAEPIIDILPHEVEESGKDEVKLDVSVEPQIPKASEDEKDTNIQSLLPAVTEESLVSSTESTEVKSI</sequence>